<dbReference type="InterPro" id="IPR053115">
    <property type="entry name" value="CDK_inhibitor"/>
</dbReference>
<feature type="compositionally biased region" description="Low complexity" evidence="1">
    <location>
        <begin position="29"/>
        <end position="40"/>
    </location>
</feature>
<name>A0A2T7CNN9_9POAL</name>
<dbReference type="PANTHER" id="PTHR35162:SF2">
    <property type="entry name" value="OS08G0516600 PROTEIN"/>
    <property type="match status" value="1"/>
</dbReference>
<dbReference type="Proteomes" id="UP000244336">
    <property type="component" value="Chromosome 8"/>
</dbReference>
<keyword evidence="3" id="KW-1185">Reference proteome</keyword>
<dbReference type="OrthoDB" id="695801at2759"/>
<feature type="compositionally biased region" description="Low complexity" evidence="1">
    <location>
        <begin position="64"/>
        <end position="74"/>
    </location>
</feature>
<dbReference type="AlphaFoldDB" id="A0A2T7CNN9"/>
<evidence type="ECO:0000256" key="1">
    <source>
        <dbReference type="SAM" id="MobiDB-lite"/>
    </source>
</evidence>
<dbReference type="EMBL" id="CM009756">
    <property type="protein sequence ID" value="PUZ44938.1"/>
    <property type="molecule type" value="Genomic_DNA"/>
</dbReference>
<proteinExistence type="predicted"/>
<accession>A0A2T7CNN9</accession>
<dbReference type="Gramene" id="PUZ44938">
    <property type="protein sequence ID" value="PUZ44938"/>
    <property type="gene ID" value="GQ55_8G178600"/>
</dbReference>
<feature type="region of interest" description="Disordered" evidence="1">
    <location>
        <begin position="1"/>
        <end position="84"/>
    </location>
</feature>
<protein>
    <submittedName>
        <fullName evidence="2">Uncharacterized protein</fullName>
    </submittedName>
</protein>
<organism evidence="2 3">
    <name type="scientific">Panicum hallii var. hallii</name>
    <dbReference type="NCBI Taxonomy" id="1504633"/>
    <lineage>
        <taxon>Eukaryota</taxon>
        <taxon>Viridiplantae</taxon>
        <taxon>Streptophyta</taxon>
        <taxon>Embryophyta</taxon>
        <taxon>Tracheophyta</taxon>
        <taxon>Spermatophyta</taxon>
        <taxon>Magnoliopsida</taxon>
        <taxon>Liliopsida</taxon>
        <taxon>Poales</taxon>
        <taxon>Poaceae</taxon>
        <taxon>PACMAD clade</taxon>
        <taxon>Panicoideae</taxon>
        <taxon>Panicodae</taxon>
        <taxon>Paniceae</taxon>
        <taxon>Panicinae</taxon>
        <taxon>Panicum</taxon>
        <taxon>Panicum sect. Panicum</taxon>
    </lineage>
</organism>
<evidence type="ECO:0000313" key="3">
    <source>
        <dbReference type="Proteomes" id="UP000244336"/>
    </source>
</evidence>
<reference evidence="2 3" key="1">
    <citation type="submission" date="2018-04" db="EMBL/GenBank/DDBJ databases">
        <title>WGS assembly of Panicum hallii var. hallii HAL2.</title>
        <authorList>
            <person name="Lovell J."/>
            <person name="Jenkins J."/>
            <person name="Lowry D."/>
            <person name="Mamidi S."/>
            <person name="Sreedasyam A."/>
            <person name="Weng X."/>
            <person name="Barry K."/>
            <person name="Bonette J."/>
            <person name="Campitelli B."/>
            <person name="Daum C."/>
            <person name="Gordon S."/>
            <person name="Gould B."/>
            <person name="Lipzen A."/>
            <person name="MacQueen A."/>
            <person name="Palacio-Mejia J."/>
            <person name="Plott C."/>
            <person name="Shakirov E."/>
            <person name="Shu S."/>
            <person name="Yoshinaga Y."/>
            <person name="Zane M."/>
            <person name="Rokhsar D."/>
            <person name="Grimwood J."/>
            <person name="Schmutz J."/>
            <person name="Juenger T."/>
        </authorList>
    </citation>
    <scope>NUCLEOTIDE SEQUENCE [LARGE SCALE GENOMIC DNA]</scope>
    <source>
        <strain evidence="3">cv. HAL2</strain>
    </source>
</reference>
<evidence type="ECO:0000313" key="2">
    <source>
        <dbReference type="EMBL" id="PUZ44938.1"/>
    </source>
</evidence>
<gene>
    <name evidence="2" type="ORF">GQ55_8G178600</name>
</gene>
<sequence>MASLAAGAQVRRRQPTKSTSEGSRLRPPGAESAASLAAGGQDHTAEPMTLPSEGSRLRAPAECPRAPRNPAWAPLAPPPAAKHKFPSSAVLSARRAFFRVARNINTVFCALPPKKRIRAD</sequence>
<dbReference type="PANTHER" id="PTHR35162">
    <property type="entry name" value="OS08G0516600 PROTEIN"/>
    <property type="match status" value="1"/>
</dbReference>